<evidence type="ECO:0000256" key="2">
    <source>
        <dbReference type="SAM" id="MobiDB-lite"/>
    </source>
</evidence>
<keyword evidence="1" id="KW-0472">Membrane</keyword>
<dbReference type="AlphaFoldDB" id="A0A1Q8EHS3"/>
<feature type="transmembrane region" description="Helical" evidence="1">
    <location>
        <begin position="319"/>
        <end position="339"/>
    </location>
</feature>
<feature type="transmembrane region" description="Helical" evidence="1">
    <location>
        <begin position="269"/>
        <end position="299"/>
    </location>
</feature>
<feature type="transmembrane region" description="Helical" evidence="1">
    <location>
        <begin position="359"/>
        <end position="378"/>
    </location>
</feature>
<dbReference type="OrthoDB" id="9810518at2"/>
<evidence type="ECO:0000313" key="3">
    <source>
        <dbReference type="EMBL" id="OLF51337.1"/>
    </source>
</evidence>
<feature type="compositionally biased region" description="Polar residues" evidence="2">
    <location>
        <begin position="1"/>
        <end position="19"/>
    </location>
</feature>
<accession>A0A1Q8EHS3</accession>
<dbReference type="InterPro" id="IPR003453">
    <property type="entry name" value="ABC_MlaE_roteobac"/>
</dbReference>
<proteinExistence type="inferred from homology"/>
<protein>
    <submittedName>
        <fullName evidence="3">ABC transporter permease</fullName>
    </submittedName>
</protein>
<dbReference type="Proteomes" id="UP000185578">
    <property type="component" value="Unassembled WGS sequence"/>
</dbReference>
<feature type="transmembrane region" description="Helical" evidence="1">
    <location>
        <begin position="211"/>
        <end position="231"/>
    </location>
</feature>
<dbReference type="GO" id="GO:0005548">
    <property type="term" value="F:phospholipid transporter activity"/>
    <property type="evidence" value="ECO:0007669"/>
    <property type="project" value="TreeGrafter"/>
</dbReference>
<dbReference type="Pfam" id="PF02405">
    <property type="entry name" value="MlaE"/>
    <property type="match status" value="1"/>
</dbReference>
<reference evidence="3 4" key="1">
    <citation type="submission" date="2016-12" db="EMBL/GenBank/DDBJ databases">
        <authorList>
            <person name="Song W.-J."/>
            <person name="Kurnit D.M."/>
        </authorList>
    </citation>
    <scope>NUCLEOTIDE SEQUENCE [LARGE SCALE GENOMIC DNA]</scope>
    <source>
        <strain evidence="3 4">PCL1601</strain>
    </source>
</reference>
<name>A0A1Q8EHS3_9PSED</name>
<dbReference type="InterPro" id="IPR030802">
    <property type="entry name" value="Permease_MalE"/>
</dbReference>
<dbReference type="RefSeq" id="WP_075122153.1">
    <property type="nucleotide sequence ID" value="NZ_MSCT01000022.1"/>
</dbReference>
<evidence type="ECO:0000256" key="1">
    <source>
        <dbReference type="RuleBase" id="RU362044"/>
    </source>
</evidence>
<organism evidence="3 4">
    <name type="scientific">Pseudomonas chlororaphis</name>
    <dbReference type="NCBI Taxonomy" id="587753"/>
    <lineage>
        <taxon>Bacteria</taxon>
        <taxon>Pseudomonadati</taxon>
        <taxon>Pseudomonadota</taxon>
        <taxon>Gammaproteobacteria</taxon>
        <taxon>Pseudomonadales</taxon>
        <taxon>Pseudomonadaceae</taxon>
        <taxon>Pseudomonas</taxon>
    </lineage>
</organism>
<dbReference type="NCBIfam" id="TIGR00056">
    <property type="entry name" value="MlaE family lipid ABC transporter permease subunit"/>
    <property type="match status" value="1"/>
</dbReference>
<comment type="subcellular location">
    <subcellularLocation>
        <location evidence="1">Cell inner membrane</location>
        <topology evidence="1">Multi-pass membrane protein</topology>
    </subcellularLocation>
</comment>
<dbReference type="PANTHER" id="PTHR30188">
    <property type="entry name" value="ABC TRANSPORTER PERMEASE PROTEIN-RELATED"/>
    <property type="match status" value="1"/>
</dbReference>
<sequence length="382" mass="40447">MTQSATAGSAQLDASSSPSRLRVSGDWTLAHYTELKHQCEKLAGQYDGNTHIDLNQLGTLDTAGASLLVELLGAERLGKSAEHPDCTLSAADRALLQTVYCSLTDFCVPIKEPEISVGIQLLTRIGKAVDTVWQDSLQLLGFVGLILETLARGLLRPKRWRITPMVAHIEQTGLDAAPIVALLTFLVGAVVAFLGATVLKSFGASIFTVDLVAFSFLREFGVLLTAILMAGRTASAFTAQIGSMKANEEIDAIRTLGLDPMELLVLPRVLALLVALPMLTFLAMLSGIVGGGVVCALSLDISPAMFLALLQSDIGVQHFLVGMVKAPIFAFLIAAIGCLEGFKVSGSAESVGAHTTSSVVQSIFVVIVLDAVAALFFMEMSW</sequence>
<dbReference type="GO" id="GO:0043190">
    <property type="term" value="C:ATP-binding cassette (ABC) transporter complex"/>
    <property type="evidence" value="ECO:0007669"/>
    <property type="project" value="InterPro"/>
</dbReference>
<feature type="transmembrane region" description="Helical" evidence="1">
    <location>
        <begin position="176"/>
        <end position="199"/>
    </location>
</feature>
<feature type="region of interest" description="Disordered" evidence="2">
    <location>
        <begin position="1"/>
        <end position="21"/>
    </location>
</feature>
<keyword evidence="1" id="KW-0997">Cell inner membrane</keyword>
<evidence type="ECO:0000313" key="4">
    <source>
        <dbReference type="Proteomes" id="UP000185578"/>
    </source>
</evidence>
<keyword evidence="1" id="KW-0812">Transmembrane</keyword>
<dbReference type="PANTHER" id="PTHR30188:SF3">
    <property type="entry name" value="ABC TRANSPORTER PERMEASE"/>
    <property type="match status" value="1"/>
</dbReference>
<comment type="caution">
    <text evidence="3">The sequence shown here is derived from an EMBL/GenBank/DDBJ whole genome shotgun (WGS) entry which is preliminary data.</text>
</comment>
<keyword evidence="1" id="KW-1133">Transmembrane helix</keyword>
<dbReference type="SUPFAM" id="SSF52091">
    <property type="entry name" value="SpoIIaa-like"/>
    <property type="match status" value="1"/>
</dbReference>
<gene>
    <name evidence="3" type="ORF">BTN82_27420</name>
</gene>
<dbReference type="EMBL" id="MSCT01000022">
    <property type="protein sequence ID" value="OLF51337.1"/>
    <property type="molecule type" value="Genomic_DNA"/>
</dbReference>
<comment type="similarity">
    <text evidence="1">Belongs to the MlaE permease family.</text>
</comment>
<dbReference type="InterPro" id="IPR036513">
    <property type="entry name" value="STAS_dom_sf"/>
</dbReference>
<keyword evidence="1" id="KW-1003">Cell membrane</keyword>